<feature type="chain" id="PRO_5029601786" description="Cnidarian restricted protein" evidence="3">
    <location>
        <begin position="20"/>
        <end position="535"/>
    </location>
</feature>
<sequence length="535" mass="59812">MKMNKRFCIIIFLVNTVMSLTAFGDQQLMEITRAETGDSLSPCNENPLKKQTHCKCGQQQTLFSATEDSDYKLECYNNEKMSTLTGCKFFKTMSIHDDKLHIGHDNNNSSTAFDHAEVWMFPSAQRWQRVEEGNSTITNGSLVKMIYKDGSCLLVKFLGKTKLSHLLQQNVQDEVQTNSTTEFTVVPPLSTTWTPMTPASTSKPNIETTATRTSKPKIETTTMQKGETKSTKLETKATRTTIVPVFPNINNEPTNNTTVNKNQSHSTDSSRNTTRAILKTTAMTTTNNVSTAFPAKRKSSEQNNNSSLGMVDKANTVAPRTSDKAKIPTPVMGQNFTSSTHRTKTSDNMPTIQTTILSQNTTNSTIGEKTNNEVTTIIPDTTSHTPDTKTIILTVSVVGIFIVVSVIVIFLVGYRKHKKRAWRAPTYILRGNSIFERGDQRIIIPQEDTDNTLVFEGTDGNGAGNHKKNNSSVKRSRFPSFDSILKSNKNRQLQDRERLTSTSLRETRLDDFEIESKRVSLDGTDVIFECEKLLK</sequence>
<keyword evidence="3" id="KW-0732">Signal</keyword>
<evidence type="ECO:0000313" key="5">
    <source>
        <dbReference type="Proteomes" id="UP000594262"/>
    </source>
</evidence>
<feature type="region of interest" description="Disordered" evidence="1">
    <location>
        <begin position="246"/>
        <end position="272"/>
    </location>
</feature>
<keyword evidence="2" id="KW-1133">Transmembrane helix</keyword>
<feature type="compositionally biased region" description="Polar residues" evidence="1">
    <location>
        <begin position="332"/>
        <end position="347"/>
    </location>
</feature>
<proteinExistence type="predicted"/>
<evidence type="ECO:0000313" key="4">
    <source>
        <dbReference type="EnsemblMetazoa" id="CLYHEMP023598.1"/>
    </source>
</evidence>
<name>A0A7M5XIT8_9CNID</name>
<protein>
    <recommendedName>
        <fullName evidence="6">Cnidarian restricted protein</fullName>
    </recommendedName>
</protein>
<feature type="compositionally biased region" description="Polar residues" evidence="1">
    <location>
        <begin position="263"/>
        <end position="272"/>
    </location>
</feature>
<evidence type="ECO:0008006" key="6">
    <source>
        <dbReference type="Google" id="ProtNLM"/>
    </source>
</evidence>
<dbReference type="AlphaFoldDB" id="A0A7M5XIT8"/>
<keyword evidence="2" id="KW-0812">Transmembrane</keyword>
<evidence type="ECO:0000256" key="3">
    <source>
        <dbReference type="SAM" id="SignalP"/>
    </source>
</evidence>
<dbReference type="RefSeq" id="XP_066923556.1">
    <property type="nucleotide sequence ID" value="XM_067067455.1"/>
</dbReference>
<feature type="transmembrane region" description="Helical" evidence="2">
    <location>
        <begin position="391"/>
        <end position="414"/>
    </location>
</feature>
<organism evidence="4 5">
    <name type="scientific">Clytia hemisphaerica</name>
    <dbReference type="NCBI Taxonomy" id="252671"/>
    <lineage>
        <taxon>Eukaryota</taxon>
        <taxon>Metazoa</taxon>
        <taxon>Cnidaria</taxon>
        <taxon>Hydrozoa</taxon>
        <taxon>Hydroidolina</taxon>
        <taxon>Leptothecata</taxon>
        <taxon>Obeliida</taxon>
        <taxon>Clytiidae</taxon>
        <taxon>Clytia</taxon>
    </lineage>
</organism>
<reference evidence="4" key="1">
    <citation type="submission" date="2021-01" db="UniProtKB">
        <authorList>
            <consortium name="EnsemblMetazoa"/>
        </authorList>
    </citation>
    <scope>IDENTIFICATION</scope>
</reference>
<keyword evidence="2" id="KW-0472">Membrane</keyword>
<dbReference type="EnsemblMetazoa" id="CLYHEMT023598.1">
    <property type="protein sequence ID" value="CLYHEMP023598.1"/>
    <property type="gene ID" value="CLYHEMG023598"/>
</dbReference>
<feature type="compositionally biased region" description="Low complexity" evidence="1">
    <location>
        <begin position="248"/>
        <end position="262"/>
    </location>
</feature>
<feature type="compositionally biased region" description="Polar residues" evidence="1">
    <location>
        <begin position="188"/>
        <end position="225"/>
    </location>
</feature>
<dbReference type="Proteomes" id="UP000594262">
    <property type="component" value="Unplaced"/>
</dbReference>
<accession>A0A7M5XIT8</accession>
<feature type="signal peptide" evidence="3">
    <location>
        <begin position="1"/>
        <end position="19"/>
    </location>
</feature>
<keyword evidence="5" id="KW-1185">Reference proteome</keyword>
<dbReference type="GeneID" id="136810864"/>
<feature type="region of interest" description="Disordered" evidence="1">
    <location>
        <begin position="188"/>
        <end position="234"/>
    </location>
</feature>
<feature type="region of interest" description="Disordered" evidence="1">
    <location>
        <begin position="318"/>
        <end position="347"/>
    </location>
</feature>
<evidence type="ECO:0000256" key="1">
    <source>
        <dbReference type="SAM" id="MobiDB-lite"/>
    </source>
</evidence>
<evidence type="ECO:0000256" key="2">
    <source>
        <dbReference type="SAM" id="Phobius"/>
    </source>
</evidence>